<dbReference type="GO" id="GO:0001681">
    <property type="term" value="F:sialate O-acetylesterase activity"/>
    <property type="evidence" value="ECO:0007669"/>
    <property type="project" value="InterPro"/>
</dbReference>
<dbReference type="PANTHER" id="PTHR22901">
    <property type="entry name" value="SIALATE O-ACETYLESTERASE"/>
    <property type="match status" value="1"/>
</dbReference>
<dbReference type="Proteomes" id="UP001165740">
    <property type="component" value="Chromosome 6"/>
</dbReference>
<evidence type="ECO:0000313" key="5">
    <source>
        <dbReference type="RefSeq" id="XP_055889535.1"/>
    </source>
</evidence>
<feature type="domain" description="Sialate O-acetylesterase" evidence="3">
    <location>
        <begin position="139"/>
        <end position="362"/>
    </location>
</feature>
<feature type="chain" id="PRO_5040895573" evidence="2">
    <location>
        <begin position="18"/>
        <end position="563"/>
    </location>
</feature>
<evidence type="ECO:0000256" key="2">
    <source>
        <dbReference type="SAM" id="SignalP"/>
    </source>
</evidence>
<proteinExistence type="predicted"/>
<protein>
    <submittedName>
        <fullName evidence="5">Sialate O-acetylesterase-like</fullName>
    </submittedName>
</protein>
<dbReference type="RefSeq" id="XP_055889535.1">
    <property type="nucleotide sequence ID" value="XM_056033560.1"/>
</dbReference>
<name>A0A9W3AQI7_BIOGL</name>
<keyword evidence="2" id="KW-0732">Signal</keyword>
<dbReference type="InterPro" id="IPR005181">
    <property type="entry name" value="SASA"/>
</dbReference>
<dbReference type="PANTHER" id="PTHR22901:SF0">
    <property type="entry name" value="SIALATE O-ACETYLESTERASE"/>
    <property type="match status" value="1"/>
</dbReference>
<dbReference type="InterPro" id="IPR036514">
    <property type="entry name" value="SGNH_hydro_sf"/>
</dbReference>
<keyword evidence="1" id="KW-0378">Hydrolase</keyword>
<reference evidence="5" key="1">
    <citation type="submission" date="2025-08" db="UniProtKB">
        <authorList>
            <consortium name="RefSeq"/>
        </authorList>
    </citation>
    <scope>IDENTIFICATION</scope>
</reference>
<feature type="signal peptide" evidence="2">
    <location>
        <begin position="1"/>
        <end position="17"/>
    </location>
</feature>
<dbReference type="AlphaFoldDB" id="A0A9W3AQI7"/>
<organism evidence="4 5">
    <name type="scientific">Biomphalaria glabrata</name>
    <name type="common">Bloodfluke planorb</name>
    <name type="synonym">Freshwater snail</name>
    <dbReference type="NCBI Taxonomy" id="6526"/>
    <lineage>
        <taxon>Eukaryota</taxon>
        <taxon>Metazoa</taxon>
        <taxon>Spiralia</taxon>
        <taxon>Lophotrochozoa</taxon>
        <taxon>Mollusca</taxon>
        <taxon>Gastropoda</taxon>
        <taxon>Heterobranchia</taxon>
        <taxon>Euthyneura</taxon>
        <taxon>Panpulmonata</taxon>
        <taxon>Hygrophila</taxon>
        <taxon>Lymnaeoidea</taxon>
        <taxon>Planorbidae</taxon>
        <taxon>Biomphalaria</taxon>
    </lineage>
</organism>
<dbReference type="Gene3D" id="3.40.50.1110">
    <property type="entry name" value="SGNH hydrolase"/>
    <property type="match status" value="1"/>
</dbReference>
<accession>A0A9W3AQI7</accession>
<dbReference type="OrthoDB" id="42638at2759"/>
<evidence type="ECO:0000313" key="4">
    <source>
        <dbReference type="Proteomes" id="UP001165740"/>
    </source>
</evidence>
<dbReference type="Pfam" id="PF03629">
    <property type="entry name" value="SASA"/>
    <property type="match status" value="1"/>
</dbReference>
<evidence type="ECO:0000256" key="1">
    <source>
        <dbReference type="ARBA" id="ARBA00022801"/>
    </source>
</evidence>
<dbReference type="InterPro" id="IPR039329">
    <property type="entry name" value="SIAE"/>
</dbReference>
<dbReference type="OMA" id="WAKAKIE"/>
<dbReference type="GO" id="GO:0005975">
    <property type="term" value="P:carbohydrate metabolic process"/>
    <property type="evidence" value="ECO:0007669"/>
    <property type="project" value="TreeGrafter"/>
</dbReference>
<dbReference type="GeneID" id="106074134"/>
<evidence type="ECO:0000259" key="3">
    <source>
        <dbReference type="Pfam" id="PF03629"/>
    </source>
</evidence>
<gene>
    <name evidence="5" type="primary">LOC106074134</name>
</gene>
<keyword evidence="4" id="KW-1185">Reference proteome</keyword>
<sequence>MAPAAFLFLLCFSLASALNLHHMSADDQDRLSYRQAKGAKIGAVTFGFARHFQNHMVLQRAPQRANIYGFSPTIGQKVTLQLVTVPATRTYSYETTVHQDGSAGAWNFVLDPFAAGITVNIRVDSGGESHNISDVIFGDVWVCSGQSNMQMTVFQIDGAAEEIADANNYPNIRVMTVNDNESPTPLNNLIALSESWSRASSASIGHGAWSYFSAVCWLFGKAIFKARHIPIGLVDTDWGGTPVKAWSSPEALAHCGVHHDEPSDQPESYTEYLKHVPLEDRHRLQGPGNSSVLWNSMVHPLLGMTIYGAIWYQGEGDSGGVARDKYNCTFPTMIKDWRSNWNRASNGQTSATFPFGFVQLAPNHPSPGSTSGFTDIRWHQTADRGYVPNPDMPNVFMAVALDLPDFNSTYGSVHPRYKRDIGARLALSGLAVAYHQSGIFQGPLPTGSHASASGLIVDYGNTWKLSVVINDGFEVQCAHLRWVADPIVAHTNTTVTLKPNVCHAGEKITGLRYAWSESPCALHRCAIYETSHNLPGPPFISYADFDPNGEPYFTFNHQTHIRN</sequence>
<dbReference type="SUPFAM" id="SSF52266">
    <property type="entry name" value="SGNH hydrolase"/>
    <property type="match status" value="1"/>
</dbReference>